<gene>
    <name evidence="1" type="ORF">ZYGR_0H02410</name>
</gene>
<evidence type="ECO:0000313" key="1">
    <source>
        <dbReference type="EMBL" id="GAV47399.1"/>
    </source>
</evidence>
<comment type="caution">
    <text evidence="1">The sequence shown here is derived from an EMBL/GenBank/DDBJ whole genome shotgun (WGS) entry which is preliminary data.</text>
</comment>
<dbReference type="AlphaFoldDB" id="A0A1Q2ZVD6"/>
<reference evidence="1 2" key="1">
    <citation type="submission" date="2016-08" db="EMBL/GenBank/DDBJ databases">
        <title>Draft genome sequence of allopolyploid Zygosaccharomyces rouxii.</title>
        <authorList>
            <person name="Watanabe J."/>
            <person name="Uehara K."/>
            <person name="Mogi Y."/>
            <person name="Tsukioka Y."/>
        </authorList>
    </citation>
    <scope>NUCLEOTIDE SEQUENCE [LARGE SCALE GENOMIC DNA]</scope>
    <source>
        <strain evidence="1 2">NBRC 110957</strain>
    </source>
</reference>
<dbReference type="EMBL" id="BDGX01000008">
    <property type="protein sequence ID" value="GAV47399.1"/>
    <property type="molecule type" value="Genomic_DNA"/>
</dbReference>
<protein>
    <submittedName>
        <fullName evidence="1">Uncharacterized protein</fullName>
    </submittedName>
</protein>
<proteinExistence type="predicted"/>
<dbReference type="Proteomes" id="UP000187013">
    <property type="component" value="Unassembled WGS sequence"/>
</dbReference>
<accession>A0A1Q2ZVD6</accession>
<organism evidence="1 2">
    <name type="scientific">Zygosaccharomyces rouxii</name>
    <dbReference type="NCBI Taxonomy" id="4956"/>
    <lineage>
        <taxon>Eukaryota</taxon>
        <taxon>Fungi</taxon>
        <taxon>Dikarya</taxon>
        <taxon>Ascomycota</taxon>
        <taxon>Saccharomycotina</taxon>
        <taxon>Saccharomycetes</taxon>
        <taxon>Saccharomycetales</taxon>
        <taxon>Saccharomycetaceae</taxon>
        <taxon>Zygosaccharomyces</taxon>
    </lineage>
</organism>
<name>A0A1Q2ZVD6_ZYGRO</name>
<sequence length="68" mass="8222">MGVIYLFAKIDKVHLEGETVRVVYKEDNENLKLRNPLEGFFDRWMRNLAPSNIKKLWELKFIWGQRNL</sequence>
<evidence type="ECO:0000313" key="2">
    <source>
        <dbReference type="Proteomes" id="UP000187013"/>
    </source>
</evidence>